<proteinExistence type="predicted"/>
<keyword evidence="1" id="KW-0479">Metal-binding</keyword>
<evidence type="ECO:0000256" key="2">
    <source>
        <dbReference type="ARBA" id="ARBA00022771"/>
    </source>
</evidence>
<dbReference type="InterPro" id="IPR002893">
    <property type="entry name" value="Znf_MYND"/>
</dbReference>
<evidence type="ECO:0000256" key="3">
    <source>
        <dbReference type="ARBA" id="ARBA00022833"/>
    </source>
</evidence>
<keyword evidence="2 5" id="KW-0863">Zinc-finger</keyword>
<dbReference type="PANTHER" id="PTHR12907:SF26">
    <property type="entry name" value="HIF PROLYL HYDROXYLASE, ISOFORM C"/>
    <property type="match status" value="1"/>
</dbReference>
<evidence type="ECO:0000259" key="7">
    <source>
        <dbReference type="PROSITE" id="PS50865"/>
    </source>
</evidence>
<evidence type="ECO:0000313" key="8">
    <source>
        <dbReference type="EMBL" id="MPC39115.1"/>
    </source>
</evidence>
<dbReference type="InterPro" id="IPR051559">
    <property type="entry name" value="HIF_prolyl_hydroxylases"/>
</dbReference>
<evidence type="ECO:0000313" key="9">
    <source>
        <dbReference type="Proteomes" id="UP000324222"/>
    </source>
</evidence>
<dbReference type="PROSITE" id="PS50865">
    <property type="entry name" value="ZF_MYND_2"/>
    <property type="match status" value="1"/>
</dbReference>
<dbReference type="OrthoDB" id="76265at2759"/>
<evidence type="ECO:0000256" key="4">
    <source>
        <dbReference type="ARBA" id="ARBA00022896"/>
    </source>
</evidence>
<feature type="region of interest" description="Disordered" evidence="6">
    <location>
        <begin position="135"/>
        <end position="161"/>
    </location>
</feature>
<gene>
    <name evidence="8" type="ORF">E2C01_032636</name>
</gene>
<sequence>MSALSGEHFGFASDPAPVLCAAARRMSTGSRKKVCGQCGAVGDQLKTCGVCKMIWYCDENHQRKHWSQHKPLCISKDTGGNTGDTSKNKNGQKHKKRSKKTKQETETNFCFDKGVLEEVAGTQAAAALSHNEMQFQGNGGQGRGRRKSHMPDLSTPIDSSHPLEAQVPKTPPLYNVQESLDSVSLEESGFSEEWFTNVLLDVTKDLNEFGVCVVDNFLGVLNPFYVKVPEL</sequence>
<evidence type="ECO:0000256" key="6">
    <source>
        <dbReference type="SAM" id="MobiDB-lite"/>
    </source>
</evidence>
<dbReference type="PANTHER" id="PTHR12907">
    <property type="entry name" value="EGL NINE HOMOLOG-RELATED"/>
    <property type="match status" value="1"/>
</dbReference>
<dbReference type="GO" id="GO:0031418">
    <property type="term" value="F:L-ascorbic acid binding"/>
    <property type="evidence" value="ECO:0007669"/>
    <property type="project" value="UniProtKB-KW"/>
</dbReference>
<dbReference type="GO" id="GO:0031543">
    <property type="term" value="F:peptidyl-proline dioxygenase activity"/>
    <property type="evidence" value="ECO:0007669"/>
    <property type="project" value="TreeGrafter"/>
</dbReference>
<dbReference type="GO" id="GO:0008270">
    <property type="term" value="F:zinc ion binding"/>
    <property type="evidence" value="ECO:0007669"/>
    <property type="project" value="UniProtKB-KW"/>
</dbReference>
<keyword evidence="4" id="KW-0847">Vitamin C</keyword>
<accession>A0A5B7F054</accession>
<dbReference type="GO" id="GO:0008198">
    <property type="term" value="F:ferrous iron binding"/>
    <property type="evidence" value="ECO:0007669"/>
    <property type="project" value="TreeGrafter"/>
</dbReference>
<evidence type="ECO:0000256" key="5">
    <source>
        <dbReference type="PROSITE-ProRule" id="PRU00134"/>
    </source>
</evidence>
<protein>
    <recommendedName>
        <fullName evidence="7">MYND-type domain-containing protein</fullName>
    </recommendedName>
</protein>
<dbReference type="GO" id="GO:0071456">
    <property type="term" value="P:cellular response to hypoxia"/>
    <property type="evidence" value="ECO:0007669"/>
    <property type="project" value="TreeGrafter"/>
</dbReference>
<dbReference type="Pfam" id="PF01753">
    <property type="entry name" value="zf-MYND"/>
    <property type="match status" value="1"/>
</dbReference>
<feature type="domain" description="MYND-type" evidence="7">
    <location>
        <begin position="35"/>
        <end position="73"/>
    </location>
</feature>
<dbReference type="AlphaFoldDB" id="A0A5B7F054"/>
<name>A0A5B7F054_PORTR</name>
<organism evidence="8 9">
    <name type="scientific">Portunus trituberculatus</name>
    <name type="common">Swimming crab</name>
    <name type="synonym">Neptunus trituberculatus</name>
    <dbReference type="NCBI Taxonomy" id="210409"/>
    <lineage>
        <taxon>Eukaryota</taxon>
        <taxon>Metazoa</taxon>
        <taxon>Ecdysozoa</taxon>
        <taxon>Arthropoda</taxon>
        <taxon>Crustacea</taxon>
        <taxon>Multicrustacea</taxon>
        <taxon>Malacostraca</taxon>
        <taxon>Eumalacostraca</taxon>
        <taxon>Eucarida</taxon>
        <taxon>Decapoda</taxon>
        <taxon>Pleocyemata</taxon>
        <taxon>Brachyura</taxon>
        <taxon>Eubrachyura</taxon>
        <taxon>Portunoidea</taxon>
        <taxon>Portunidae</taxon>
        <taxon>Portuninae</taxon>
        <taxon>Portunus</taxon>
    </lineage>
</organism>
<keyword evidence="3" id="KW-0862">Zinc</keyword>
<dbReference type="EMBL" id="VSRR010004262">
    <property type="protein sequence ID" value="MPC39115.1"/>
    <property type="molecule type" value="Genomic_DNA"/>
</dbReference>
<dbReference type="Proteomes" id="UP000324222">
    <property type="component" value="Unassembled WGS sequence"/>
</dbReference>
<feature type="region of interest" description="Disordered" evidence="6">
    <location>
        <begin position="74"/>
        <end position="104"/>
    </location>
</feature>
<dbReference type="SUPFAM" id="SSF144232">
    <property type="entry name" value="HIT/MYND zinc finger-like"/>
    <property type="match status" value="1"/>
</dbReference>
<dbReference type="Gene3D" id="6.10.140.2220">
    <property type="match status" value="1"/>
</dbReference>
<evidence type="ECO:0000256" key="1">
    <source>
        <dbReference type="ARBA" id="ARBA00022723"/>
    </source>
</evidence>
<dbReference type="PROSITE" id="PS01360">
    <property type="entry name" value="ZF_MYND_1"/>
    <property type="match status" value="1"/>
</dbReference>
<comment type="caution">
    <text evidence="8">The sequence shown here is derived from an EMBL/GenBank/DDBJ whole genome shotgun (WGS) entry which is preliminary data.</text>
</comment>
<feature type="compositionally biased region" description="Basic residues" evidence="6">
    <location>
        <begin position="90"/>
        <end position="100"/>
    </location>
</feature>
<reference evidence="8 9" key="1">
    <citation type="submission" date="2019-05" db="EMBL/GenBank/DDBJ databases">
        <title>Another draft genome of Portunus trituberculatus and its Hox gene families provides insights of decapod evolution.</title>
        <authorList>
            <person name="Jeong J.-H."/>
            <person name="Song I."/>
            <person name="Kim S."/>
            <person name="Choi T."/>
            <person name="Kim D."/>
            <person name="Ryu S."/>
            <person name="Kim W."/>
        </authorList>
    </citation>
    <scope>NUCLEOTIDE SEQUENCE [LARGE SCALE GENOMIC DNA]</scope>
    <source>
        <tissue evidence="8">Muscle</tissue>
    </source>
</reference>
<keyword evidence="9" id="KW-1185">Reference proteome</keyword>